<organism evidence="1 2">
    <name type="scientific">Luedemannella helvata</name>
    <dbReference type="NCBI Taxonomy" id="349315"/>
    <lineage>
        <taxon>Bacteria</taxon>
        <taxon>Bacillati</taxon>
        <taxon>Actinomycetota</taxon>
        <taxon>Actinomycetes</taxon>
        <taxon>Micromonosporales</taxon>
        <taxon>Micromonosporaceae</taxon>
        <taxon>Luedemannella</taxon>
    </lineage>
</organism>
<dbReference type="EMBL" id="BAAALS010000030">
    <property type="protein sequence ID" value="GAA1771646.1"/>
    <property type="molecule type" value="Genomic_DNA"/>
</dbReference>
<gene>
    <name evidence="1" type="ORF">GCM10009681_48880</name>
</gene>
<dbReference type="Proteomes" id="UP001500655">
    <property type="component" value="Unassembled WGS sequence"/>
</dbReference>
<accession>A0ABP4XAD5</accession>
<reference evidence="2" key="1">
    <citation type="journal article" date="2019" name="Int. J. Syst. Evol. Microbiol.">
        <title>The Global Catalogue of Microorganisms (GCM) 10K type strain sequencing project: providing services to taxonomists for standard genome sequencing and annotation.</title>
        <authorList>
            <consortium name="The Broad Institute Genomics Platform"/>
            <consortium name="The Broad Institute Genome Sequencing Center for Infectious Disease"/>
            <person name="Wu L."/>
            <person name="Ma J."/>
        </authorList>
    </citation>
    <scope>NUCLEOTIDE SEQUENCE [LARGE SCALE GENOMIC DNA]</scope>
    <source>
        <strain evidence="2">JCM 13249</strain>
    </source>
</reference>
<evidence type="ECO:0000313" key="1">
    <source>
        <dbReference type="EMBL" id="GAA1771646.1"/>
    </source>
</evidence>
<protein>
    <submittedName>
        <fullName evidence="1">Uncharacterized protein</fullName>
    </submittedName>
</protein>
<sequence>MGLQLLAGFLDVGAGLGLGLGDAFVVRGAVVVGDGFTGVLRTAGVEVGADVRIVTAAAGELVGSTAKAAAAVRSEPVVVFVPSSTRPSTPLIPRQRAQTAATPPTTMAAILFRDGPFTTAMGEVRYGAGGWTIAASGINEGRP</sequence>
<comment type="caution">
    <text evidence="1">The sequence shown here is derived from an EMBL/GenBank/DDBJ whole genome shotgun (WGS) entry which is preliminary data.</text>
</comment>
<evidence type="ECO:0000313" key="2">
    <source>
        <dbReference type="Proteomes" id="UP001500655"/>
    </source>
</evidence>
<proteinExistence type="predicted"/>
<name>A0ABP4XAD5_9ACTN</name>
<keyword evidence="2" id="KW-1185">Reference proteome</keyword>